<evidence type="ECO:0000313" key="10">
    <source>
        <dbReference type="EMBL" id="GEP97705.1"/>
    </source>
</evidence>
<keyword evidence="4 7" id="KW-1133">Transmembrane helix</keyword>
<dbReference type="Pfam" id="PF14293">
    <property type="entry name" value="YWFCY"/>
    <property type="match status" value="1"/>
</dbReference>
<feature type="domain" description="TraD/TraG TraM recognition site" evidence="8">
    <location>
        <begin position="457"/>
        <end position="551"/>
    </location>
</feature>
<dbReference type="SUPFAM" id="SSF52540">
    <property type="entry name" value="P-loop containing nucleoside triphosphate hydrolases"/>
    <property type="match status" value="1"/>
</dbReference>
<dbReference type="EMBL" id="BKAU01000005">
    <property type="protein sequence ID" value="GEP97705.1"/>
    <property type="molecule type" value="Genomic_DNA"/>
</dbReference>
<dbReference type="InterPro" id="IPR025988">
    <property type="entry name" value="YWFCY_dom"/>
</dbReference>
<evidence type="ECO:0000256" key="7">
    <source>
        <dbReference type="SAM" id="Phobius"/>
    </source>
</evidence>
<dbReference type="AlphaFoldDB" id="A0A512RPT4"/>
<dbReference type="NCBIfam" id="NF041326">
    <property type="entry name" value="Bacteroid_MobC"/>
    <property type="match status" value="1"/>
</dbReference>
<evidence type="ECO:0000256" key="6">
    <source>
        <dbReference type="SAM" id="MobiDB-lite"/>
    </source>
</evidence>
<dbReference type="OrthoDB" id="102453at2"/>
<keyword evidence="11" id="KW-1185">Reference proteome</keyword>
<sequence length="670" mass="75505">MQTGENIQALYKILDLLRFGSILLLLIHFYSVCFPAVAELELSVPILNKIIYNLSNGFPALSGIYKPKLVILLLLTISLIGVTGKKDDKLAVQPVLLYLSVGLVFFFTSTFLLSISAPPTKIASLYIIITSTGYLLILTGGTKVSRLLKDRMGNDIFNDFNESFPQEERLLQTEDTVNLPTEYVFRRKKRKGWINLQIFRGCILAGTPGSGKSFWVVRNYITQLVQRHYCFFLYDFKFPDLTLILYNHALKHAHLYPVKPQFYIINFDDLSRTHRCNVLYPETMLDLTDATESSRTLMLALNRSWLKQSGEFFVESPILFVTAIFWFLRKYQNGKYCTLPHAIELSMMEYDELFPVLTLEPTIEVLINPFISAYVRGAAEQLEGQIASAKISLSRLVSPSLYYVLSGSDFTLDINNPESPKLVCVGNNPAKQSTYGAVLSLYVERMHKLINKKGQHPCALIYDEYPTLTASVDLISTARSNKIAVLVGLQDMSQLVRDYGKEHAEVIVNICGNIISGQVLGESAKSLSERIGKINQQKESHSISSSDTSVSKSANLDAAVPVSRISNLSSGEFVGAVADTPQNPIKNKVFHCRIINDIDAIKKEEQSYQQLPVIRNIDEQTVMENYFQIKRDVRHLIDTEMEKIRNNPAFKHLIKKPPKPPATSTQSKSI</sequence>
<evidence type="ECO:0000256" key="1">
    <source>
        <dbReference type="ARBA" id="ARBA00004651"/>
    </source>
</evidence>
<organism evidence="10 11">
    <name type="scientific">Chitinophaga cymbidii</name>
    <dbReference type="NCBI Taxonomy" id="1096750"/>
    <lineage>
        <taxon>Bacteria</taxon>
        <taxon>Pseudomonadati</taxon>
        <taxon>Bacteroidota</taxon>
        <taxon>Chitinophagia</taxon>
        <taxon>Chitinophagales</taxon>
        <taxon>Chitinophagaceae</taxon>
        <taxon>Chitinophaga</taxon>
    </lineage>
</organism>
<comment type="subcellular location">
    <subcellularLocation>
        <location evidence="1">Cell membrane</location>
        <topology evidence="1">Multi-pass membrane protein</topology>
    </subcellularLocation>
</comment>
<dbReference type="RefSeq" id="WP_146865554.1">
    <property type="nucleotide sequence ID" value="NZ_BKAU01000005.1"/>
</dbReference>
<dbReference type="InterPro" id="IPR027417">
    <property type="entry name" value="P-loop_NTPase"/>
</dbReference>
<evidence type="ECO:0000313" key="11">
    <source>
        <dbReference type="Proteomes" id="UP000321436"/>
    </source>
</evidence>
<feature type="domain" description="YWFCY" evidence="9">
    <location>
        <begin position="5"/>
        <end position="149"/>
    </location>
</feature>
<dbReference type="Gene3D" id="3.40.50.300">
    <property type="entry name" value="P-loop containing nucleotide triphosphate hydrolases"/>
    <property type="match status" value="1"/>
</dbReference>
<comment type="caution">
    <text evidence="10">The sequence shown here is derived from an EMBL/GenBank/DDBJ whole genome shotgun (WGS) entry which is preliminary data.</text>
</comment>
<feature type="transmembrane region" description="Helical" evidence="7">
    <location>
        <begin position="95"/>
        <end position="117"/>
    </location>
</feature>
<evidence type="ECO:0000259" key="8">
    <source>
        <dbReference type="Pfam" id="PF12696"/>
    </source>
</evidence>
<feature type="region of interest" description="Disordered" evidence="6">
    <location>
        <begin position="651"/>
        <end position="670"/>
    </location>
</feature>
<feature type="transmembrane region" description="Helical" evidence="7">
    <location>
        <begin position="64"/>
        <end position="83"/>
    </location>
</feature>
<dbReference type="InterPro" id="IPR051539">
    <property type="entry name" value="T4SS-coupling_protein"/>
</dbReference>
<feature type="transmembrane region" description="Helical" evidence="7">
    <location>
        <begin position="16"/>
        <end position="38"/>
    </location>
</feature>
<evidence type="ECO:0000256" key="3">
    <source>
        <dbReference type="ARBA" id="ARBA00022692"/>
    </source>
</evidence>
<feature type="transmembrane region" description="Helical" evidence="7">
    <location>
        <begin position="312"/>
        <end position="328"/>
    </location>
</feature>
<dbReference type="GO" id="GO:0005886">
    <property type="term" value="C:plasma membrane"/>
    <property type="evidence" value="ECO:0007669"/>
    <property type="project" value="UniProtKB-SubCell"/>
</dbReference>
<proteinExistence type="predicted"/>
<keyword evidence="2" id="KW-1003">Cell membrane</keyword>
<accession>A0A512RPT4</accession>
<dbReference type="Proteomes" id="UP000321436">
    <property type="component" value="Unassembled WGS sequence"/>
</dbReference>
<protein>
    <submittedName>
        <fullName evidence="10">Conjugal transfer protein TraG</fullName>
    </submittedName>
</protein>
<keyword evidence="5 7" id="KW-0472">Membrane</keyword>
<dbReference type="PANTHER" id="PTHR37937:SF1">
    <property type="entry name" value="CONJUGATIVE TRANSFER: DNA TRANSPORT"/>
    <property type="match status" value="1"/>
</dbReference>
<evidence type="ECO:0000256" key="5">
    <source>
        <dbReference type="ARBA" id="ARBA00023136"/>
    </source>
</evidence>
<dbReference type="PANTHER" id="PTHR37937">
    <property type="entry name" value="CONJUGATIVE TRANSFER: DNA TRANSPORT"/>
    <property type="match status" value="1"/>
</dbReference>
<evidence type="ECO:0000256" key="2">
    <source>
        <dbReference type="ARBA" id="ARBA00022475"/>
    </source>
</evidence>
<feature type="transmembrane region" description="Helical" evidence="7">
    <location>
        <begin position="123"/>
        <end position="142"/>
    </location>
</feature>
<name>A0A512RPT4_9BACT</name>
<evidence type="ECO:0000259" key="9">
    <source>
        <dbReference type="Pfam" id="PF14293"/>
    </source>
</evidence>
<keyword evidence="3 7" id="KW-0812">Transmembrane</keyword>
<gene>
    <name evidence="10" type="ORF">CCY01nite_39650</name>
</gene>
<dbReference type="InterPro" id="IPR032689">
    <property type="entry name" value="TraG-D_C"/>
</dbReference>
<reference evidence="10 11" key="1">
    <citation type="submission" date="2019-07" db="EMBL/GenBank/DDBJ databases">
        <title>Whole genome shotgun sequence of Chitinophaga cymbidii NBRC 109752.</title>
        <authorList>
            <person name="Hosoyama A."/>
            <person name="Uohara A."/>
            <person name="Ohji S."/>
            <person name="Ichikawa N."/>
        </authorList>
    </citation>
    <scope>NUCLEOTIDE SEQUENCE [LARGE SCALE GENOMIC DNA]</scope>
    <source>
        <strain evidence="10 11">NBRC 109752</strain>
    </source>
</reference>
<dbReference type="CDD" id="cd01127">
    <property type="entry name" value="TrwB_TraG_TraD_VirD4"/>
    <property type="match status" value="1"/>
</dbReference>
<evidence type="ECO:0000256" key="4">
    <source>
        <dbReference type="ARBA" id="ARBA00022989"/>
    </source>
</evidence>
<dbReference type="Pfam" id="PF12696">
    <property type="entry name" value="TraG-D_C"/>
    <property type="match status" value="1"/>
</dbReference>